<dbReference type="RefSeq" id="WP_005456902.1">
    <property type="nucleotide sequence ID" value="NZ_CM001440.1"/>
</dbReference>
<dbReference type="EMBL" id="CM001440">
    <property type="protein sequence ID" value="EHR61622.1"/>
    <property type="molecule type" value="Genomic_DNA"/>
</dbReference>
<dbReference type="OrthoDB" id="4555377at2"/>
<keyword evidence="2" id="KW-1185">Reference proteome</keyword>
<dbReference type="HOGENOM" id="CLU_128232_2_0_11"/>
<proteinExistence type="predicted"/>
<sequence length="134" mass="14083">MDPVWEAVATALAGKAGEAAVAGGRNAWEALVKLVRTRFGDDVGTAVPSEAGEGRPAAGATVESMAHELAEAEREDPEFGRRLRTLWEQVGDVGARSGEVVNQVSGLVFGPVVQARDIQGGSWVGSRPDRRSTE</sequence>
<protein>
    <submittedName>
        <fullName evidence="1">Uncharacterized protein</fullName>
    </submittedName>
</protein>
<organism evidence="1 2">
    <name type="scientific">Saccharomonospora cyanea NA-134</name>
    <dbReference type="NCBI Taxonomy" id="882082"/>
    <lineage>
        <taxon>Bacteria</taxon>
        <taxon>Bacillati</taxon>
        <taxon>Actinomycetota</taxon>
        <taxon>Actinomycetes</taxon>
        <taxon>Pseudonocardiales</taxon>
        <taxon>Pseudonocardiaceae</taxon>
        <taxon>Saccharomonospora</taxon>
    </lineage>
</organism>
<dbReference type="eggNOG" id="ENOG5033GMW">
    <property type="taxonomic scope" value="Bacteria"/>
</dbReference>
<name>H5XGS9_9PSEU</name>
<dbReference type="STRING" id="882082.SaccyDRAFT_2776"/>
<accession>H5XGS9</accession>
<dbReference type="Proteomes" id="UP000002791">
    <property type="component" value="Chromosome"/>
</dbReference>
<evidence type="ECO:0000313" key="2">
    <source>
        <dbReference type="Proteomes" id="UP000002791"/>
    </source>
</evidence>
<reference evidence="1 2" key="1">
    <citation type="submission" date="2011-11" db="EMBL/GenBank/DDBJ databases">
        <title>The Noncontiguous Finished sequence of Saccharomonospora cyanea NA-134.</title>
        <authorList>
            <consortium name="US DOE Joint Genome Institute"/>
            <person name="Lucas S."/>
            <person name="Han J."/>
            <person name="Lapidus A."/>
            <person name="Cheng J.-F."/>
            <person name="Goodwin L."/>
            <person name="Pitluck S."/>
            <person name="Peters L."/>
            <person name="Ovchinnikova G."/>
            <person name="Lu M."/>
            <person name="Detter J.C."/>
            <person name="Han C."/>
            <person name="Tapia R."/>
            <person name="Land M."/>
            <person name="Hauser L."/>
            <person name="Kyrpides N."/>
            <person name="Ivanova N."/>
            <person name="Pagani I."/>
            <person name="Brambilla E.-M."/>
            <person name="Klenk H.-P."/>
            <person name="Woyke T."/>
        </authorList>
    </citation>
    <scope>NUCLEOTIDE SEQUENCE [LARGE SCALE GENOMIC DNA]</scope>
    <source>
        <strain evidence="1 2">NA-134</strain>
    </source>
</reference>
<gene>
    <name evidence="1" type="ORF">SaccyDRAFT_2776</name>
</gene>
<evidence type="ECO:0000313" key="1">
    <source>
        <dbReference type="EMBL" id="EHR61622.1"/>
    </source>
</evidence>
<dbReference type="AlphaFoldDB" id="H5XGS9"/>